<dbReference type="CDD" id="cd20736">
    <property type="entry name" value="PoNe_Nuclease"/>
    <property type="match status" value="1"/>
</dbReference>
<dbReference type="eggNOG" id="COG0792">
    <property type="taxonomic scope" value="Bacteria"/>
</dbReference>
<dbReference type="HAMAP" id="MF_00048">
    <property type="entry name" value="UPF0102"/>
    <property type="match status" value="1"/>
</dbReference>
<comment type="similarity">
    <text evidence="1 2">Belongs to the UPF0102 family.</text>
</comment>
<dbReference type="OrthoDB" id="9794876at2"/>
<dbReference type="AlphaFoldDB" id="W7J142"/>
<dbReference type="PANTHER" id="PTHR34039:SF1">
    <property type="entry name" value="UPF0102 PROTEIN YRAN"/>
    <property type="match status" value="1"/>
</dbReference>
<sequence>MQAPHIALGRRGEDIAARYLATTGLVVLDRNWRCDLGELDVVCANGDGLVFCEVKTRSGTGFGTPAEAVDDAKAARVRDLAVRWRVEHGIRPCPTRFDIVSVLLRPERTAEVRHLRGAF</sequence>
<dbReference type="InterPro" id="IPR003509">
    <property type="entry name" value="UPF0102_YraN-like"/>
</dbReference>
<organism evidence="3 4">
    <name type="scientific">Actinokineospora spheciospongiae</name>
    <dbReference type="NCBI Taxonomy" id="909613"/>
    <lineage>
        <taxon>Bacteria</taxon>
        <taxon>Bacillati</taxon>
        <taxon>Actinomycetota</taxon>
        <taxon>Actinomycetes</taxon>
        <taxon>Pseudonocardiales</taxon>
        <taxon>Pseudonocardiaceae</taxon>
        <taxon>Actinokineospora</taxon>
    </lineage>
</organism>
<dbReference type="InterPro" id="IPR011335">
    <property type="entry name" value="Restrct_endonuc-II-like"/>
</dbReference>
<dbReference type="InterPro" id="IPR011856">
    <property type="entry name" value="tRNA_endonuc-like_dom_sf"/>
</dbReference>
<evidence type="ECO:0000256" key="2">
    <source>
        <dbReference type="HAMAP-Rule" id="MF_00048"/>
    </source>
</evidence>
<accession>A0A8E2WVT0</accession>
<protein>
    <recommendedName>
        <fullName evidence="2">UPF0102 protein UO65_1968</fullName>
    </recommendedName>
</protein>
<comment type="caution">
    <text evidence="3">The sequence shown here is derived from an EMBL/GenBank/DDBJ whole genome shotgun (WGS) entry which is preliminary data.</text>
</comment>
<dbReference type="PATRIC" id="fig|909613.9.peg.1983"/>
<dbReference type="RefSeq" id="WP_035280826.1">
    <property type="nucleotide sequence ID" value="NZ_AYXG01000074.1"/>
</dbReference>
<dbReference type="Pfam" id="PF02021">
    <property type="entry name" value="UPF0102"/>
    <property type="match status" value="1"/>
</dbReference>
<accession>W7J142</accession>
<dbReference type="PANTHER" id="PTHR34039">
    <property type="entry name" value="UPF0102 PROTEIN YRAN"/>
    <property type="match status" value="1"/>
</dbReference>
<proteinExistence type="inferred from homology"/>
<dbReference type="Proteomes" id="UP000019277">
    <property type="component" value="Unassembled WGS sequence"/>
</dbReference>
<name>W7J142_9PSEU</name>
<dbReference type="Gene3D" id="3.40.1350.10">
    <property type="match status" value="1"/>
</dbReference>
<keyword evidence="4" id="KW-1185">Reference proteome</keyword>
<reference evidence="3 4" key="1">
    <citation type="journal article" date="2014" name="Genome Announc.">
        <title>Draft Genome Sequence of the Antitrypanosomally Active Sponge-Associated Bacterium Actinokineospora sp. Strain EG49.</title>
        <authorList>
            <person name="Harjes J."/>
            <person name="Ryu T."/>
            <person name="Abdelmohsen U.R."/>
            <person name="Moitinho-Silva L."/>
            <person name="Horn H."/>
            <person name="Ravasi T."/>
            <person name="Hentschel U."/>
        </authorList>
    </citation>
    <scope>NUCLEOTIDE SEQUENCE [LARGE SCALE GENOMIC DNA]</scope>
    <source>
        <strain evidence="3 4">EG49</strain>
    </source>
</reference>
<evidence type="ECO:0000256" key="1">
    <source>
        <dbReference type="ARBA" id="ARBA00006738"/>
    </source>
</evidence>
<dbReference type="SUPFAM" id="SSF52980">
    <property type="entry name" value="Restriction endonuclease-like"/>
    <property type="match status" value="1"/>
</dbReference>
<dbReference type="EMBL" id="AYXG01000074">
    <property type="protein sequence ID" value="EWC62616.1"/>
    <property type="molecule type" value="Genomic_DNA"/>
</dbReference>
<dbReference type="NCBIfam" id="NF009154">
    <property type="entry name" value="PRK12497.3-3"/>
    <property type="match status" value="1"/>
</dbReference>
<dbReference type="STRING" id="909613.UO65_1968"/>
<evidence type="ECO:0000313" key="3">
    <source>
        <dbReference type="EMBL" id="EWC62616.1"/>
    </source>
</evidence>
<gene>
    <name evidence="3" type="ORF">UO65_1968</name>
</gene>
<dbReference type="GO" id="GO:0003676">
    <property type="term" value="F:nucleic acid binding"/>
    <property type="evidence" value="ECO:0007669"/>
    <property type="project" value="InterPro"/>
</dbReference>
<evidence type="ECO:0000313" key="4">
    <source>
        <dbReference type="Proteomes" id="UP000019277"/>
    </source>
</evidence>